<protein>
    <submittedName>
        <fullName evidence="2">Uncharacterized protein</fullName>
    </submittedName>
</protein>
<sequence length="702" mass="79791">MASNNDNPPANATGSATSNPHHVLYKELGIPFIDRSTTPPDPKIYPFGVKVLLPQVINERIFEYAMGGTVDEGNHPTPPPIESMDGRLVNHAWNTHIEPYVHNNWSFDGDPNKIERLWDFLEMVVTQPKRAERLQHLSITTVNLYTEFDPQDIRSVFLTTYRYGDRYFRQKRCAAQQYNVPTANSSDDEIFAWLSLEYLEPDGNIKAKYRTRIKEWYHRALYMKNKLWINQALRDVGFDQGAANGTQDLQTRAAKVLQKGKSLEGYQCPLAALILAYCPNLTGLFIHVWPVPDDPWLCRIVDYAVGRQTNLFQLDELPLHSLKKLRATAKVCRWRRGMVEAGEPFYMDEASLPFHRLPNVQELTLYHVTVGDSVGQMQFTEGDNRPVQQLLLHGPTARDLQLPSLLRISPGLRQLSLGIPGSGYSLSPAPGAQQRLMMMTGLGPNEDLGPSFFSMLWPMLRHFKDQLEYLDLYQDGISRLMYHRWYVTNPWQPPVCPPLDEFLRLRQLNIPILVLAGHNCFHSPEWKLRSHLPPNIETLALYWENSELIKKYIAEGESELLGIVEQGSRNRGGQLRCFIIDEESAQFSRYSTAPSCDRVEQEAIAKGIQFHRDGENILFYAGRQHDIGFSVRDDGEIMQRQKARARQEEDVIPDGLVVLGTAGHLRDLRVAPASAAVSPRPQSPQVQPGDGEGEGEEMDVGE</sequence>
<dbReference type="GeneID" id="98143945"/>
<reference evidence="2 3" key="1">
    <citation type="submission" date="2024-07" db="EMBL/GenBank/DDBJ databases">
        <title>Section-level genome sequencing and comparative genomics of Aspergillus sections Usti and Cavernicolus.</title>
        <authorList>
            <consortium name="Lawrence Berkeley National Laboratory"/>
            <person name="Nybo J.L."/>
            <person name="Vesth T.C."/>
            <person name="Theobald S."/>
            <person name="Frisvad J.C."/>
            <person name="Larsen T.O."/>
            <person name="Kjaerboelling I."/>
            <person name="Rothschild-Mancinelli K."/>
            <person name="Lyhne E.K."/>
            <person name="Kogle M.E."/>
            <person name="Barry K."/>
            <person name="Clum A."/>
            <person name="Na H."/>
            <person name="Ledsgaard L."/>
            <person name="Lin J."/>
            <person name="Lipzen A."/>
            <person name="Kuo A."/>
            <person name="Riley R."/>
            <person name="Mondo S."/>
            <person name="Labutti K."/>
            <person name="Haridas S."/>
            <person name="Pangalinan J."/>
            <person name="Salamov A.A."/>
            <person name="Simmons B.A."/>
            <person name="Magnuson J.K."/>
            <person name="Chen J."/>
            <person name="Drula E."/>
            <person name="Henrissat B."/>
            <person name="Wiebenga A."/>
            <person name="Lubbers R.J."/>
            <person name="Gomes A.C."/>
            <person name="Macurrencykelacurrency M.R."/>
            <person name="Stajich J."/>
            <person name="Grigoriev I.V."/>
            <person name="Mortensen U.H."/>
            <person name="De Vries R.P."/>
            <person name="Baker S.E."/>
            <person name="Andersen M.R."/>
        </authorList>
    </citation>
    <scope>NUCLEOTIDE SEQUENCE [LARGE SCALE GENOMIC DNA]</scope>
    <source>
        <strain evidence="2 3">CBS 449.75</strain>
    </source>
</reference>
<proteinExistence type="predicted"/>
<feature type="region of interest" description="Disordered" evidence="1">
    <location>
        <begin position="672"/>
        <end position="702"/>
    </location>
</feature>
<feature type="compositionally biased region" description="Low complexity" evidence="1">
    <location>
        <begin position="672"/>
        <end position="689"/>
    </location>
</feature>
<organism evidence="2 3">
    <name type="scientific">Aspergillus lucknowensis</name>
    <dbReference type="NCBI Taxonomy" id="176173"/>
    <lineage>
        <taxon>Eukaryota</taxon>
        <taxon>Fungi</taxon>
        <taxon>Dikarya</taxon>
        <taxon>Ascomycota</taxon>
        <taxon>Pezizomycotina</taxon>
        <taxon>Eurotiomycetes</taxon>
        <taxon>Eurotiomycetidae</taxon>
        <taxon>Eurotiales</taxon>
        <taxon>Aspergillaceae</taxon>
        <taxon>Aspergillus</taxon>
        <taxon>Aspergillus subgen. Nidulantes</taxon>
    </lineage>
</organism>
<dbReference type="Proteomes" id="UP001610432">
    <property type="component" value="Unassembled WGS sequence"/>
</dbReference>
<evidence type="ECO:0000256" key="1">
    <source>
        <dbReference type="SAM" id="MobiDB-lite"/>
    </source>
</evidence>
<comment type="caution">
    <text evidence="2">The sequence shown here is derived from an EMBL/GenBank/DDBJ whole genome shotgun (WGS) entry which is preliminary data.</text>
</comment>
<gene>
    <name evidence="2" type="ORF">BJX67DRAFT_351061</name>
</gene>
<feature type="compositionally biased region" description="Acidic residues" evidence="1">
    <location>
        <begin position="691"/>
        <end position="702"/>
    </location>
</feature>
<accession>A0ABR4LXL7</accession>
<keyword evidence="3" id="KW-1185">Reference proteome</keyword>
<dbReference type="EMBL" id="JBFXLQ010000015">
    <property type="protein sequence ID" value="KAL2868092.1"/>
    <property type="molecule type" value="Genomic_DNA"/>
</dbReference>
<dbReference type="RefSeq" id="XP_070887071.1">
    <property type="nucleotide sequence ID" value="XM_071028873.1"/>
</dbReference>
<evidence type="ECO:0000313" key="3">
    <source>
        <dbReference type="Proteomes" id="UP001610432"/>
    </source>
</evidence>
<evidence type="ECO:0000313" key="2">
    <source>
        <dbReference type="EMBL" id="KAL2868092.1"/>
    </source>
</evidence>
<name>A0ABR4LXL7_9EURO</name>